<dbReference type="InterPro" id="IPR015943">
    <property type="entry name" value="WD40/YVTN_repeat-like_dom_sf"/>
</dbReference>
<feature type="domain" description="Pyrrolo-quinoline quinone repeat" evidence="2">
    <location>
        <begin position="305"/>
        <end position="437"/>
    </location>
</feature>
<feature type="compositionally biased region" description="Basic and acidic residues" evidence="1">
    <location>
        <begin position="83"/>
        <end position="93"/>
    </location>
</feature>
<evidence type="ECO:0000313" key="3">
    <source>
        <dbReference type="EMBL" id="MPY35526.1"/>
    </source>
</evidence>
<proteinExistence type="predicted"/>
<accession>A0A5N8VL10</accession>
<dbReference type="InterPro" id="IPR002372">
    <property type="entry name" value="PQQ_rpt_dom"/>
</dbReference>
<dbReference type="Gene3D" id="2.130.10.10">
    <property type="entry name" value="YVTN repeat-like/Quinoprotein amine dehydrogenase"/>
    <property type="match status" value="1"/>
</dbReference>
<dbReference type="AlphaFoldDB" id="A0A5N8VL10"/>
<name>A0A5N8VL10_9ACTN</name>
<feature type="region of interest" description="Disordered" evidence="1">
    <location>
        <begin position="1"/>
        <end position="150"/>
    </location>
</feature>
<evidence type="ECO:0000313" key="4">
    <source>
        <dbReference type="Proteomes" id="UP000325849"/>
    </source>
</evidence>
<dbReference type="OrthoDB" id="3944519at2"/>
<reference evidence="3 4" key="1">
    <citation type="submission" date="2019-07" db="EMBL/GenBank/DDBJ databases">
        <title>New species of Amycolatopsis and Streptomyces.</title>
        <authorList>
            <person name="Duangmal K."/>
            <person name="Teo W.F.A."/>
            <person name="Lipun K."/>
        </authorList>
    </citation>
    <scope>NUCLEOTIDE SEQUENCE [LARGE SCALE GENOMIC DNA]</scope>
    <source>
        <strain evidence="3 4">NBRC 109810</strain>
    </source>
</reference>
<dbReference type="InterPro" id="IPR011047">
    <property type="entry name" value="Quinoprotein_ADH-like_sf"/>
</dbReference>
<evidence type="ECO:0000259" key="2">
    <source>
        <dbReference type="Pfam" id="PF13360"/>
    </source>
</evidence>
<sequence length="584" mass="61389">MTTESSPGQGAPQEDGWAFRPRRPAAGRSPYREQPQPAPSAPWDEPSRGEPSWDEPSQGEPSRREPSWDEPSWDEPSQGEPSWDERPRDERPSAEPYGSSSGTRWDATMPLRVPEPQADPRAPRRPGHGTPPQPRRGGESAGHGAGHPSAATAVLDPEFRRPEPAAAQPQPPAGGGRSGRTRWGRIVLTLAVLVAVGGTASVLVKQEDAAAVAAKQLTQEWEIPAAASDDALIGSWLTDKLLVRAGSRGGLRAYDLTDGEQVWKAAHLPALAKRGSVPCAMSPTVGAEGIGTVAFGPDSSACTWLAGVDASTGKILWSMPLTSDKHPMAAAATTYLQGDVATVVSENFLGGVDARTGSRVWGYKARGHYCNAYDWGVEGTVLVDDFCLDKKKRFTFTAYDGETGKVIWRKSAAGHSKVTHILSGAPLIATVHTAREDAVRVFDTAGDSRKLAVGNDELTSGNETGADHSARLYGKVLVTPAVAAGSPVLDGFDTTTGAKLWTARSAALAVPASGADDTVHAVTTSGVPQLVTIDPRTGRTTPVAGLPVGTGKWNFTSGTVYVTADGGVLELNALGSNGGVRLYR</sequence>
<keyword evidence="4" id="KW-1185">Reference proteome</keyword>
<dbReference type="RefSeq" id="WP_152893246.1">
    <property type="nucleotide sequence ID" value="NZ_VJZD01000164.1"/>
</dbReference>
<dbReference type="Proteomes" id="UP000325849">
    <property type="component" value="Unassembled WGS sequence"/>
</dbReference>
<evidence type="ECO:0000256" key="1">
    <source>
        <dbReference type="SAM" id="MobiDB-lite"/>
    </source>
</evidence>
<gene>
    <name evidence="3" type="ORF">FNH09_31115</name>
</gene>
<dbReference type="SUPFAM" id="SSF50998">
    <property type="entry name" value="Quinoprotein alcohol dehydrogenase-like"/>
    <property type="match status" value="1"/>
</dbReference>
<dbReference type="EMBL" id="VJZD01000164">
    <property type="protein sequence ID" value="MPY35526.1"/>
    <property type="molecule type" value="Genomic_DNA"/>
</dbReference>
<comment type="caution">
    <text evidence="3">The sequence shown here is derived from an EMBL/GenBank/DDBJ whole genome shotgun (WGS) entry which is preliminary data.</text>
</comment>
<organism evidence="3 4">
    <name type="scientific">Streptomyces adustus</name>
    <dbReference type="NCBI Taxonomy" id="1609272"/>
    <lineage>
        <taxon>Bacteria</taxon>
        <taxon>Bacillati</taxon>
        <taxon>Actinomycetota</taxon>
        <taxon>Actinomycetes</taxon>
        <taxon>Kitasatosporales</taxon>
        <taxon>Streptomycetaceae</taxon>
        <taxon>Streptomyces</taxon>
    </lineage>
</organism>
<protein>
    <submittedName>
        <fullName evidence="3">PQQ-binding-like beta-propeller repeat protein</fullName>
    </submittedName>
</protein>
<dbReference type="Pfam" id="PF13360">
    <property type="entry name" value="PQQ_2"/>
    <property type="match status" value="1"/>
</dbReference>